<feature type="domain" description="Polymerase beta nucleotidyltransferase" evidence="8">
    <location>
        <begin position="11"/>
        <end position="98"/>
    </location>
</feature>
<keyword evidence="3" id="KW-0548">Nucleotidyltransferase</keyword>
<evidence type="ECO:0000256" key="7">
    <source>
        <dbReference type="ARBA" id="ARBA00022842"/>
    </source>
</evidence>
<dbReference type="CDD" id="cd05403">
    <property type="entry name" value="NT_KNTase_like"/>
    <property type="match status" value="1"/>
</dbReference>
<comment type="cofactor">
    <cofactor evidence="1">
        <name>Mg(2+)</name>
        <dbReference type="ChEBI" id="CHEBI:18420"/>
    </cofactor>
</comment>
<dbReference type="InterPro" id="IPR043519">
    <property type="entry name" value="NT_sf"/>
</dbReference>
<reference evidence="9 10" key="1">
    <citation type="journal article" date="2019" name="Environ. Microbiol.">
        <title>Species interactions and distinct microbial communities in high Arctic permafrost affected cryosols are associated with the CH4 and CO2 gas fluxes.</title>
        <authorList>
            <person name="Altshuler I."/>
            <person name="Hamel J."/>
            <person name="Turney S."/>
            <person name="Magnuson E."/>
            <person name="Levesque R."/>
            <person name="Greer C."/>
            <person name="Whyte L.G."/>
        </authorList>
    </citation>
    <scope>NUCLEOTIDE SEQUENCE [LARGE SCALE GENOMIC DNA]</scope>
    <source>
        <strain evidence="9 10">42</strain>
    </source>
</reference>
<organism evidence="9 10">
    <name type="scientific">Flavobacterium pectinovorum</name>
    <dbReference type="NCBI Taxonomy" id="29533"/>
    <lineage>
        <taxon>Bacteria</taxon>
        <taxon>Pseudomonadati</taxon>
        <taxon>Bacteroidota</taxon>
        <taxon>Flavobacteriia</taxon>
        <taxon>Flavobacteriales</taxon>
        <taxon>Flavobacteriaceae</taxon>
        <taxon>Flavobacterium</taxon>
    </lineage>
</organism>
<protein>
    <submittedName>
        <fullName evidence="9">Nucleotidyltransferase</fullName>
    </submittedName>
</protein>
<dbReference type="GO" id="GO:0046872">
    <property type="term" value="F:metal ion binding"/>
    <property type="evidence" value="ECO:0007669"/>
    <property type="project" value="UniProtKB-KW"/>
</dbReference>
<dbReference type="InterPro" id="IPR052038">
    <property type="entry name" value="Type-VII_TA_antitoxin"/>
</dbReference>
<evidence type="ECO:0000313" key="10">
    <source>
        <dbReference type="Proteomes" id="UP000319700"/>
    </source>
</evidence>
<name>A0A502E551_9FLAO</name>
<evidence type="ECO:0000256" key="6">
    <source>
        <dbReference type="ARBA" id="ARBA00022840"/>
    </source>
</evidence>
<evidence type="ECO:0000256" key="1">
    <source>
        <dbReference type="ARBA" id="ARBA00001946"/>
    </source>
</evidence>
<comment type="caution">
    <text evidence="9">The sequence shown here is derived from an EMBL/GenBank/DDBJ whole genome shotgun (WGS) entry which is preliminary data.</text>
</comment>
<dbReference type="Proteomes" id="UP000319700">
    <property type="component" value="Unassembled WGS sequence"/>
</dbReference>
<evidence type="ECO:0000313" key="9">
    <source>
        <dbReference type="EMBL" id="TPG32079.1"/>
    </source>
</evidence>
<dbReference type="Pfam" id="PF18765">
    <property type="entry name" value="Polbeta"/>
    <property type="match status" value="1"/>
</dbReference>
<dbReference type="EMBL" id="RCZH01000026">
    <property type="protein sequence ID" value="TPG32079.1"/>
    <property type="molecule type" value="Genomic_DNA"/>
</dbReference>
<dbReference type="PANTHER" id="PTHR33571:SF12">
    <property type="entry name" value="BSL3053 PROTEIN"/>
    <property type="match status" value="1"/>
</dbReference>
<dbReference type="Gene3D" id="3.30.460.10">
    <property type="entry name" value="Beta Polymerase, domain 2"/>
    <property type="match status" value="1"/>
</dbReference>
<keyword evidence="4" id="KW-0479">Metal-binding</keyword>
<dbReference type="AlphaFoldDB" id="A0A502E551"/>
<dbReference type="PANTHER" id="PTHR33571">
    <property type="entry name" value="SSL8005 PROTEIN"/>
    <property type="match status" value="1"/>
</dbReference>
<accession>A0A502E551</accession>
<evidence type="ECO:0000259" key="8">
    <source>
        <dbReference type="Pfam" id="PF18765"/>
    </source>
</evidence>
<dbReference type="GO" id="GO:0005524">
    <property type="term" value="F:ATP binding"/>
    <property type="evidence" value="ECO:0007669"/>
    <property type="project" value="UniProtKB-KW"/>
</dbReference>
<keyword evidence="5" id="KW-0547">Nucleotide-binding</keyword>
<keyword evidence="6" id="KW-0067">ATP-binding</keyword>
<gene>
    <name evidence="9" type="ORF">EAH81_25950</name>
</gene>
<dbReference type="RefSeq" id="WP_140511813.1">
    <property type="nucleotide sequence ID" value="NZ_RCZH01000026.1"/>
</dbReference>
<evidence type="ECO:0000256" key="2">
    <source>
        <dbReference type="ARBA" id="ARBA00022679"/>
    </source>
</evidence>
<evidence type="ECO:0000256" key="3">
    <source>
        <dbReference type="ARBA" id="ARBA00022695"/>
    </source>
</evidence>
<keyword evidence="2 9" id="KW-0808">Transferase</keyword>
<evidence type="ECO:0000256" key="4">
    <source>
        <dbReference type="ARBA" id="ARBA00022723"/>
    </source>
</evidence>
<dbReference type="SUPFAM" id="SSF81301">
    <property type="entry name" value="Nucleotidyltransferase"/>
    <property type="match status" value="1"/>
</dbReference>
<keyword evidence="7" id="KW-0460">Magnesium</keyword>
<dbReference type="OrthoDB" id="9793933at2"/>
<keyword evidence="10" id="KW-1185">Reference proteome</keyword>
<dbReference type="InterPro" id="IPR041633">
    <property type="entry name" value="Polbeta"/>
</dbReference>
<proteinExistence type="predicted"/>
<sequence length="99" mass="11612">MNFLEHHLSDISKLCESHKVKALYAFGSVLTEDFSDKSDVDLVVDFQSFDVLDYADNYFDLKFSLEDILKRPVDLLEEKAIKNPYFKQNLDKQRQLIYG</sequence>
<evidence type="ECO:0000256" key="5">
    <source>
        <dbReference type="ARBA" id="ARBA00022741"/>
    </source>
</evidence>
<dbReference type="GO" id="GO:0016779">
    <property type="term" value="F:nucleotidyltransferase activity"/>
    <property type="evidence" value="ECO:0007669"/>
    <property type="project" value="UniProtKB-KW"/>
</dbReference>